<comment type="similarity">
    <text evidence="1 4">Belongs to the universal ribosomal protein uL23 family.</text>
</comment>
<evidence type="ECO:0000256" key="1">
    <source>
        <dbReference type="ARBA" id="ARBA00006700"/>
    </source>
</evidence>
<organism evidence="5 6">
    <name type="scientific">Candidatus Nitrosotenuis uzonensis</name>
    <dbReference type="NCBI Taxonomy" id="1407055"/>
    <lineage>
        <taxon>Archaea</taxon>
        <taxon>Nitrososphaerota</taxon>
        <taxon>Candidatus Nitrosotenuis</taxon>
    </lineage>
</organism>
<keyword evidence="3 4" id="KW-0687">Ribonucleoprotein</keyword>
<dbReference type="RefSeq" id="WP_205100194.1">
    <property type="nucleotide sequence ID" value="NZ_CAJNAQ010000005.1"/>
</dbReference>
<evidence type="ECO:0000256" key="2">
    <source>
        <dbReference type="ARBA" id="ARBA00022980"/>
    </source>
</evidence>
<dbReference type="GO" id="GO:0006412">
    <property type="term" value="P:translation"/>
    <property type="evidence" value="ECO:0007669"/>
    <property type="project" value="UniProtKB-UniRule"/>
</dbReference>
<keyword evidence="4" id="KW-0699">rRNA-binding</keyword>
<dbReference type="GO" id="GO:0003735">
    <property type="term" value="F:structural constituent of ribosome"/>
    <property type="evidence" value="ECO:0007669"/>
    <property type="project" value="InterPro"/>
</dbReference>
<evidence type="ECO:0000313" key="5">
    <source>
        <dbReference type="EMBL" id="CAE6499896.1"/>
    </source>
</evidence>
<evidence type="ECO:0000256" key="4">
    <source>
        <dbReference type="HAMAP-Rule" id="MF_01369"/>
    </source>
</evidence>
<dbReference type="HAMAP" id="MF_01369_A">
    <property type="entry name" value="Ribosomal_uL23_A"/>
    <property type="match status" value="1"/>
</dbReference>
<proteinExistence type="inferred from homology"/>
<comment type="function">
    <text evidence="4">Binds to 23S rRNA. One of the proteins that surrounds the polypeptide exit tunnel on the outside of the ribosome.</text>
</comment>
<keyword evidence="4" id="KW-0694">RNA-binding</keyword>
<dbReference type="InterPro" id="IPR013025">
    <property type="entry name" value="Ribosomal_uL23-like"/>
</dbReference>
<dbReference type="AlphaFoldDB" id="A0A812F230"/>
<evidence type="ECO:0000256" key="3">
    <source>
        <dbReference type="ARBA" id="ARBA00023274"/>
    </source>
</evidence>
<gene>
    <name evidence="5" type="primary">rpl</name>
    <name evidence="4" type="synonym">rpl23</name>
    <name evidence="5" type="ORF">NUZ5A_50954</name>
</gene>
<dbReference type="SUPFAM" id="SSF54189">
    <property type="entry name" value="Ribosomal proteins S24e, L23 and L15e"/>
    <property type="match status" value="1"/>
</dbReference>
<dbReference type="PANTHER" id="PTHR11620">
    <property type="entry name" value="60S RIBOSOMAL PROTEIN L23A"/>
    <property type="match status" value="1"/>
</dbReference>
<dbReference type="EMBL" id="CAJNAQ010000005">
    <property type="protein sequence ID" value="CAE6499896.1"/>
    <property type="molecule type" value="Genomic_DNA"/>
</dbReference>
<sequence>MNTAQATKIIIRPYITEKTFALIEKDARICFIVDIESNKNLIKEAIKTLYEEDAIDINTARTISGKKAFVKFETVEKARDLATKIGML</sequence>
<protein>
    <recommendedName>
        <fullName evidence="4">Large ribosomal subunit protein uL23</fullName>
    </recommendedName>
</protein>
<dbReference type="Proteomes" id="UP000655759">
    <property type="component" value="Unassembled WGS sequence"/>
</dbReference>
<dbReference type="Pfam" id="PF00276">
    <property type="entry name" value="Ribosomal_L23"/>
    <property type="match status" value="1"/>
</dbReference>
<dbReference type="InterPro" id="IPR012678">
    <property type="entry name" value="Ribosomal_uL23/eL15/eS24_sf"/>
</dbReference>
<evidence type="ECO:0000313" key="6">
    <source>
        <dbReference type="Proteomes" id="UP000655759"/>
    </source>
</evidence>
<accession>A0A812F230</accession>
<name>A0A812F230_9ARCH</name>
<dbReference type="GO" id="GO:0019843">
    <property type="term" value="F:rRNA binding"/>
    <property type="evidence" value="ECO:0007669"/>
    <property type="project" value="UniProtKB-UniRule"/>
</dbReference>
<dbReference type="InterPro" id="IPR012677">
    <property type="entry name" value="Nucleotide-bd_a/b_plait_sf"/>
</dbReference>
<dbReference type="GO" id="GO:1990904">
    <property type="term" value="C:ribonucleoprotein complex"/>
    <property type="evidence" value="ECO:0007669"/>
    <property type="project" value="UniProtKB-KW"/>
</dbReference>
<comment type="subunit">
    <text evidence="4">Part of the 50S ribosomal subunit. Contacts protein L29.</text>
</comment>
<keyword evidence="2 4" id="KW-0689">Ribosomal protein</keyword>
<comment type="caution">
    <text evidence="5">The sequence shown here is derived from an EMBL/GenBank/DDBJ whole genome shotgun (WGS) entry which is preliminary data.</text>
</comment>
<dbReference type="GO" id="GO:0005840">
    <property type="term" value="C:ribosome"/>
    <property type="evidence" value="ECO:0007669"/>
    <property type="project" value="UniProtKB-KW"/>
</dbReference>
<reference evidence="5" key="1">
    <citation type="submission" date="2021-02" db="EMBL/GenBank/DDBJ databases">
        <authorList>
            <person name="Han P."/>
        </authorList>
    </citation>
    <scope>NUCLEOTIDE SEQUENCE</scope>
    <source>
        <strain evidence="5">Candidatus Nitrosotenuis uzonensis 5A</strain>
    </source>
</reference>
<dbReference type="Gene3D" id="3.30.70.330">
    <property type="match status" value="1"/>
</dbReference>